<keyword evidence="2" id="KW-0472">Membrane</keyword>
<evidence type="ECO:0000256" key="1">
    <source>
        <dbReference type="SAM" id="MobiDB-lite"/>
    </source>
</evidence>
<protein>
    <submittedName>
        <fullName evidence="4">Acyltransferase</fullName>
    </submittedName>
</protein>
<feature type="transmembrane region" description="Helical" evidence="2">
    <location>
        <begin position="253"/>
        <end position="272"/>
    </location>
</feature>
<feature type="transmembrane region" description="Helical" evidence="2">
    <location>
        <begin position="12"/>
        <end position="33"/>
    </location>
</feature>
<keyword evidence="2" id="KW-0812">Transmembrane</keyword>
<dbReference type="InterPro" id="IPR050623">
    <property type="entry name" value="Glucan_succinyl_AcylTrfase"/>
</dbReference>
<dbReference type="OrthoDB" id="355417at2"/>
<evidence type="ECO:0000313" key="5">
    <source>
        <dbReference type="Proteomes" id="UP000261166"/>
    </source>
</evidence>
<feature type="compositionally biased region" description="Basic residues" evidence="1">
    <location>
        <begin position="351"/>
        <end position="362"/>
    </location>
</feature>
<sequence length="370" mass="42310">MRKYYLDNIRWSVIALVLVFHVVSIYCSCGAVMSYNAPGIPAMDAIGYLIYPWFMPLLFVVSGICARFSLSKKCGREYIRERVWRLLVPFVSYLILIGPFASGLSFRVNHMEEVFAALPAPIVFCIRIVNGMGPSWFLLQLFVLSLVLVLFRKVDKKGRLSAWGERCSIPVLLAFYLPVLGAAQLLYIAYTFRIGLYLLLFLLGYYVFSHDRVQRSLQKYCILLLAAGLAAGVAQTAVSWGKPYQAVVNNWLVMLYTWLMILAILGAAGRWWNRSTCFTSRMSTRSFGIYYFHYVPMIYAAWFLSEKLALPYIMNYIMTFVFSLASAVLLGELFVRIPVLKVLFGLKKKDKRKDKKKDKKKVVRVDAPGK</sequence>
<evidence type="ECO:0000313" key="4">
    <source>
        <dbReference type="EMBL" id="RGE71513.1"/>
    </source>
</evidence>
<dbReference type="EMBL" id="QVLU01000010">
    <property type="protein sequence ID" value="RGE71513.1"/>
    <property type="molecule type" value="Genomic_DNA"/>
</dbReference>
<dbReference type="PANTHER" id="PTHR36927:SF1">
    <property type="entry name" value="MDO-LIKE PROTEIN"/>
    <property type="match status" value="1"/>
</dbReference>
<dbReference type="InterPro" id="IPR002656">
    <property type="entry name" value="Acyl_transf_3_dom"/>
</dbReference>
<evidence type="ECO:0000256" key="2">
    <source>
        <dbReference type="SAM" id="Phobius"/>
    </source>
</evidence>
<dbReference type="RefSeq" id="WP_025491564.1">
    <property type="nucleotide sequence ID" value="NZ_CALBAU010000314.1"/>
</dbReference>
<gene>
    <name evidence="4" type="ORF">DWY69_13000</name>
</gene>
<keyword evidence="2" id="KW-1133">Transmembrane helix</keyword>
<dbReference type="Pfam" id="PF01757">
    <property type="entry name" value="Acyl_transf_3"/>
    <property type="match status" value="1"/>
</dbReference>
<feature type="transmembrane region" description="Helical" evidence="2">
    <location>
        <begin position="45"/>
        <end position="66"/>
    </location>
</feature>
<evidence type="ECO:0000259" key="3">
    <source>
        <dbReference type="Pfam" id="PF01757"/>
    </source>
</evidence>
<dbReference type="GO" id="GO:0016747">
    <property type="term" value="F:acyltransferase activity, transferring groups other than amino-acyl groups"/>
    <property type="evidence" value="ECO:0007669"/>
    <property type="project" value="InterPro"/>
</dbReference>
<feature type="transmembrane region" description="Helical" evidence="2">
    <location>
        <begin position="284"/>
        <end position="304"/>
    </location>
</feature>
<feature type="transmembrane region" description="Helical" evidence="2">
    <location>
        <begin position="86"/>
        <end position="108"/>
    </location>
</feature>
<feature type="transmembrane region" description="Helical" evidence="2">
    <location>
        <begin position="128"/>
        <end position="151"/>
    </location>
</feature>
<feature type="transmembrane region" description="Helical" evidence="2">
    <location>
        <begin position="163"/>
        <end position="181"/>
    </location>
</feature>
<name>A0A3E3IWV5_9FIRM</name>
<organism evidence="4 5">
    <name type="scientific">Eisenbergiella massiliensis</name>
    <dbReference type="NCBI Taxonomy" id="1720294"/>
    <lineage>
        <taxon>Bacteria</taxon>
        <taxon>Bacillati</taxon>
        <taxon>Bacillota</taxon>
        <taxon>Clostridia</taxon>
        <taxon>Lachnospirales</taxon>
        <taxon>Lachnospiraceae</taxon>
        <taxon>Eisenbergiella</taxon>
    </lineage>
</organism>
<dbReference type="PANTHER" id="PTHR36927">
    <property type="entry name" value="BLR4337 PROTEIN"/>
    <property type="match status" value="1"/>
</dbReference>
<keyword evidence="4" id="KW-0012">Acyltransferase</keyword>
<feature type="domain" description="Acyltransferase 3" evidence="3">
    <location>
        <begin position="4"/>
        <end position="330"/>
    </location>
</feature>
<dbReference type="AlphaFoldDB" id="A0A3E3IWV5"/>
<feature type="transmembrane region" description="Helical" evidence="2">
    <location>
        <begin position="316"/>
        <end position="346"/>
    </location>
</feature>
<proteinExistence type="predicted"/>
<feature type="transmembrane region" description="Helical" evidence="2">
    <location>
        <begin position="220"/>
        <end position="241"/>
    </location>
</feature>
<dbReference type="Proteomes" id="UP000261166">
    <property type="component" value="Unassembled WGS sequence"/>
</dbReference>
<feature type="region of interest" description="Disordered" evidence="1">
    <location>
        <begin position="351"/>
        <end position="370"/>
    </location>
</feature>
<reference evidence="4 5" key="1">
    <citation type="submission" date="2018-08" db="EMBL/GenBank/DDBJ databases">
        <title>A genome reference for cultivated species of the human gut microbiota.</title>
        <authorList>
            <person name="Zou Y."/>
            <person name="Xue W."/>
            <person name="Luo G."/>
        </authorList>
    </citation>
    <scope>NUCLEOTIDE SEQUENCE [LARGE SCALE GENOMIC DNA]</scope>
    <source>
        <strain evidence="4 5">AF26-4BH</strain>
    </source>
</reference>
<feature type="transmembrane region" description="Helical" evidence="2">
    <location>
        <begin position="187"/>
        <end position="208"/>
    </location>
</feature>
<keyword evidence="4" id="KW-0808">Transferase</keyword>
<comment type="caution">
    <text evidence="4">The sequence shown here is derived from an EMBL/GenBank/DDBJ whole genome shotgun (WGS) entry which is preliminary data.</text>
</comment>
<accession>A0A3E3IWV5</accession>